<name>A0ABV0PBQ0_9TELE</name>
<sequence length="137" mass="14695">MCECVSICMSTSRGGVRKQSTTGAARRGIRILAQIQSVEESLNELTAVSESCPPVPLCPPPPPTRSVMVSHLEPANQLSCVLSTPIVIALSSASKITLCFMLRAQMLIAFCLVCMGNFSTFGVDLCRGCDITQRQTE</sequence>
<evidence type="ECO:0000313" key="2">
    <source>
        <dbReference type="Proteomes" id="UP001476798"/>
    </source>
</evidence>
<accession>A0ABV0PBQ0</accession>
<gene>
    <name evidence="1" type="ORF">GOODEAATRI_005782</name>
</gene>
<keyword evidence="2" id="KW-1185">Reference proteome</keyword>
<organism evidence="1 2">
    <name type="scientific">Goodea atripinnis</name>
    <dbReference type="NCBI Taxonomy" id="208336"/>
    <lineage>
        <taxon>Eukaryota</taxon>
        <taxon>Metazoa</taxon>
        <taxon>Chordata</taxon>
        <taxon>Craniata</taxon>
        <taxon>Vertebrata</taxon>
        <taxon>Euteleostomi</taxon>
        <taxon>Actinopterygii</taxon>
        <taxon>Neopterygii</taxon>
        <taxon>Teleostei</taxon>
        <taxon>Neoteleostei</taxon>
        <taxon>Acanthomorphata</taxon>
        <taxon>Ovalentaria</taxon>
        <taxon>Atherinomorphae</taxon>
        <taxon>Cyprinodontiformes</taxon>
        <taxon>Goodeidae</taxon>
        <taxon>Goodea</taxon>
    </lineage>
</organism>
<dbReference type="Proteomes" id="UP001476798">
    <property type="component" value="Unassembled WGS sequence"/>
</dbReference>
<reference evidence="1 2" key="1">
    <citation type="submission" date="2021-06" db="EMBL/GenBank/DDBJ databases">
        <authorList>
            <person name="Palmer J.M."/>
        </authorList>
    </citation>
    <scope>NUCLEOTIDE SEQUENCE [LARGE SCALE GENOMIC DNA]</scope>
    <source>
        <strain evidence="1 2">GA_2019</strain>
        <tissue evidence="1">Muscle</tissue>
    </source>
</reference>
<dbReference type="EMBL" id="JAHRIO010070233">
    <property type="protein sequence ID" value="MEQ2180873.1"/>
    <property type="molecule type" value="Genomic_DNA"/>
</dbReference>
<evidence type="ECO:0000313" key="1">
    <source>
        <dbReference type="EMBL" id="MEQ2180873.1"/>
    </source>
</evidence>
<comment type="caution">
    <text evidence="1">The sequence shown here is derived from an EMBL/GenBank/DDBJ whole genome shotgun (WGS) entry which is preliminary data.</text>
</comment>
<protein>
    <submittedName>
        <fullName evidence="1">Uncharacterized protein</fullName>
    </submittedName>
</protein>
<proteinExistence type="predicted"/>